<reference evidence="8" key="1">
    <citation type="submission" date="2021-01" db="EMBL/GenBank/DDBJ databases">
        <authorList>
            <person name="Corre E."/>
            <person name="Pelletier E."/>
            <person name="Niang G."/>
            <person name="Scheremetjew M."/>
            <person name="Finn R."/>
            <person name="Kale V."/>
            <person name="Holt S."/>
            <person name="Cochrane G."/>
            <person name="Meng A."/>
            <person name="Brown T."/>
            <person name="Cohen L."/>
        </authorList>
    </citation>
    <scope>NUCLEOTIDE SEQUENCE</scope>
    <source>
        <strain evidence="8">RCC1130</strain>
    </source>
</reference>
<keyword evidence="2 6" id="KW-0812">Transmembrane</keyword>
<dbReference type="EMBL" id="HBER01006388">
    <property type="protein sequence ID" value="CAD8527945.1"/>
    <property type="molecule type" value="Transcribed_RNA"/>
</dbReference>
<proteinExistence type="predicted"/>
<name>A0A7S0NQE6_9EUKA</name>
<evidence type="ECO:0000256" key="4">
    <source>
        <dbReference type="ARBA" id="ARBA00022989"/>
    </source>
</evidence>
<dbReference type="GO" id="GO:0005789">
    <property type="term" value="C:endoplasmic reticulum membrane"/>
    <property type="evidence" value="ECO:0007669"/>
    <property type="project" value="UniProtKB-SubCell"/>
</dbReference>
<sequence length="195" mass="21255">MDLLMWRNPLSSALVFAICLFGFFLNGILGYSSITIFAYIALAHIVSRIVYTNARTVLAEMNVLEQRQLVRAPDYFVSEDELTQLVPAAAAAINNALHTVFGLLVGECNLFTGHVNVALLKLAAALYVLSFLGKALGTTGVFFVLFVAAFTGPKLFEKKRREIEHATAVLKEKAEAVARAATLQLSGFLSKVKKS</sequence>
<dbReference type="Pfam" id="PF02453">
    <property type="entry name" value="Reticulon"/>
    <property type="match status" value="1"/>
</dbReference>
<dbReference type="InterPro" id="IPR003388">
    <property type="entry name" value="Reticulon"/>
</dbReference>
<evidence type="ECO:0000256" key="2">
    <source>
        <dbReference type="ARBA" id="ARBA00022692"/>
    </source>
</evidence>
<organism evidence="8">
    <name type="scientific">Calcidiscus leptoporus</name>
    <dbReference type="NCBI Taxonomy" id="127549"/>
    <lineage>
        <taxon>Eukaryota</taxon>
        <taxon>Haptista</taxon>
        <taxon>Haptophyta</taxon>
        <taxon>Prymnesiophyceae</taxon>
        <taxon>Coccolithales</taxon>
        <taxon>Calcidiscaceae</taxon>
        <taxon>Calcidiscus</taxon>
    </lineage>
</organism>
<evidence type="ECO:0000256" key="3">
    <source>
        <dbReference type="ARBA" id="ARBA00022824"/>
    </source>
</evidence>
<keyword evidence="5 6" id="KW-0472">Membrane</keyword>
<evidence type="ECO:0000259" key="7">
    <source>
        <dbReference type="PROSITE" id="PS50845"/>
    </source>
</evidence>
<dbReference type="PANTHER" id="PTHR10994">
    <property type="entry name" value="RETICULON"/>
    <property type="match status" value="1"/>
</dbReference>
<comment type="subcellular location">
    <subcellularLocation>
        <location evidence="1 6">Endoplasmic reticulum membrane</location>
        <topology evidence="1 6">Multi-pass membrane protein</topology>
    </subcellularLocation>
</comment>
<protein>
    <recommendedName>
        <fullName evidence="6">Reticulon-like protein</fullName>
    </recommendedName>
</protein>
<evidence type="ECO:0000313" key="8">
    <source>
        <dbReference type="EMBL" id="CAD8527945.1"/>
    </source>
</evidence>
<dbReference type="InterPro" id="IPR045064">
    <property type="entry name" value="Reticulon-like"/>
</dbReference>
<evidence type="ECO:0000256" key="5">
    <source>
        <dbReference type="ARBA" id="ARBA00023136"/>
    </source>
</evidence>
<dbReference type="AlphaFoldDB" id="A0A7S0NQE6"/>
<evidence type="ECO:0000256" key="1">
    <source>
        <dbReference type="ARBA" id="ARBA00004477"/>
    </source>
</evidence>
<keyword evidence="3 6" id="KW-0256">Endoplasmic reticulum</keyword>
<evidence type="ECO:0000256" key="6">
    <source>
        <dbReference type="RuleBase" id="RU363132"/>
    </source>
</evidence>
<keyword evidence="4 6" id="KW-1133">Transmembrane helix</keyword>
<dbReference type="GO" id="GO:0009617">
    <property type="term" value="P:response to bacterium"/>
    <property type="evidence" value="ECO:0007669"/>
    <property type="project" value="InterPro"/>
</dbReference>
<gene>
    <name evidence="8" type="ORF">CLEP1334_LOCUS3166</name>
</gene>
<feature type="domain" description="Reticulon" evidence="7">
    <location>
        <begin position="1"/>
        <end position="195"/>
    </location>
</feature>
<dbReference type="PANTHER" id="PTHR10994:SF193">
    <property type="entry name" value="RETICULON-LIKE PROTEIN"/>
    <property type="match status" value="1"/>
</dbReference>
<dbReference type="PROSITE" id="PS50845">
    <property type="entry name" value="RETICULON"/>
    <property type="match status" value="1"/>
</dbReference>
<comment type="caution">
    <text evidence="6">Lacks conserved residue(s) required for the propagation of feature annotation.</text>
</comment>
<feature type="transmembrane region" description="Helical" evidence="6">
    <location>
        <begin position="124"/>
        <end position="151"/>
    </location>
</feature>
<accession>A0A7S0NQE6</accession>